<proteinExistence type="inferred from homology"/>
<dbReference type="EMBL" id="JAUSXB010000001">
    <property type="protein sequence ID" value="MDQ0673546.1"/>
    <property type="molecule type" value="Genomic_DNA"/>
</dbReference>
<evidence type="ECO:0000256" key="5">
    <source>
        <dbReference type="ARBA" id="ARBA00023239"/>
    </source>
</evidence>
<dbReference type="RefSeq" id="WP_306634559.1">
    <property type="nucleotide sequence ID" value="NZ_JAUSXB010000001.1"/>
</dbReference>
<evidence type="ECO:0000313" key="7">
    <source>
        <dbReference type="Proteomes" id="UP001236806"/>
    </source>
</evidence>
<reference evidence="6 7" key="1">
    <citation type="submission" date="2023-07" db="EMBL/GenBank/DDBJ databases">
        <title>Comparative genomics of wheat-associated soil bacteria to identify genetic determinants of phenazine resistance.</title>
        <authorList>
            <person name="Mouncey N."/>
        </authorList>
    </citation>
    <scope>NUCLEOTIDE SEQUENCE [LARGE SCALE GENOMIC DNA]</scope>
    <source>
        <strain evidence="6 7">W1I3</strain>
    </source>
</reference>
<comment type="catalytic activity">
    <reaction evidence="1">
        <text>(4aS,6R)-4a-hydroxy-L-erythro-5,6,7,8-tetrahydrobiopterin = (6R)-L-erythro-6,7-dihydrobiopterin + H2O</text>
        <dbReference type="Rhea" id="RHEA:11920"/>
        <dbReference type="ChEBI" id="CHEBI:15377"/>
        <dbReference type="ChEBI" id="CHEBI:15642"/>
        <dbReference type="ChEBI" id="CHEBI:43120"/>
        <dbReference type="EC" id="4.2.1.96"/>
    </reaction>
</comment>
<dbReference type="Pfam" id="PF01329">
    <property type="entry name" value="Pterin_4a"/>
    <property type="match status" value="1"/>
</dbReference>
<accession>A0ABU0PHU9</accession>
<dbReference type="EC" id="4.2.1.96" evidence="3"/>
<evidence type="ECO:0000256" key="4">
    <source>
        <dbReference type="ARBA" id="ARBA00021735"/>
    </source>
</evidence>
<evidence type="ECO:0000256" key="1">
    <source>
        <dbReference type="ARBA" id="ARBA00001554"/>
    </source>
</evidence>
<dbReference type="PANTHER" id="PTHR12599:SF0">
    <property type="entry name" value="PTERIN-4-ALPHA-CARBINOLAMINE DEHYDRATASE"/>
    <property type="match status" value="1"/>
</dbReference>
<comment type="caution">
    <text evidence="6">The sequence shown here is derived from an EMBL/GenBank/DDBJ whole genome shotgun (WGS) entry which is preliminary data.</text>
</comment>
<sequence>MAATDVLTPERLEDALAVLPHWRYHEGALVTVYKMPTSAAALKLVAAVGRLAEEQNHHPDLDWRYNRVFLRYTSHDAGGEVTARDVGAAEAVSEAAAAVHAVAEPAKHPAGA</sequence>
<keyword evidence="5 6" id="KW-0456">Lyase</keyword>
<comment type="similarity">
    <text evidence="2">Belongs to the pterin-4-alpha-carbinolamine dehydratase family.</text>
</comment>
<dbReference type="InterPro" id="IPR001533">
    <property type="entry name" value="Pterin_deHydtase"/>
</dbReference>
<name>A0ABU0PHU9_9MICC</name>
<dbReference type="PANTHER" id="PTHR12599">
    <property type="entry name" value="PTERIN-4-ALPHA-CARBINOLAMINE DEHYDRATASE"/>
    <property type="match status" value="1"/>
</dbReference>
<evidence type="ECO:0000256" key="2">
    <source>
        <dbReference type="ARBA" id="ARBA00006472"/>
    </source>
</evidence>
<evidence type="ECO:0000313" key="6">
    <source>
        <dbReference type="EMBL" id="MDQ0673546.1"/>
    </source>
</evidence>
<dbReference type="Proteomes" id="UP001236806">
    <property type="component" value="Unassembled WGS sequence"/>
</dbReference>
<evidence type="ECO:0000256" key="3">
    <source>
        <dbReference type="ARBA" id="ARBA00013252"/>
    </source>
</evidence>
<organism evidence="6 7">
    <name type="scientific">Pseudarthrobacter siccitolerans</name>
    <dbReference type="NCBI Taxonomy" id="861266"/>
    <lineage>
        <taxon>Bacteria</taxon>
        <taxon>Bacillati</taxon>
        <taxon>Actinomycetota</taxon>
        <taxon>Actinomycetes</taxon>
        <taxon>Micrococcales</taxon>
        <taxon>Micrococcaceae</taxon>
        <taxon>Pseudarthrobacter</taxon>
    </lineage>
</organism>
<dbReference type="InterPro" id="IPR036428">
    <property type="entry name" value="PCD_sf"/>
</dbReference>
<dbReference type="Gene3D" id="3.30.1360.20">
    <property type="entry name" value="Transcriptional coactivator/pterin dehydratase"/>
    <property type="match status" value="1"/>
</dbReference>
<protein>
    <recommendedName>
        <fullName evidence="4">Putative pterin-4-alpha-carbinolamine dehydratase</fullName>
        <ecNumber evidence="3">4.2.1.96</ecNumber>
    </recommendedName>
</protein>
<dbReference type="GO" id="GO:0008124">
    <property type="term" value="F:4-alpha-hydroxytetrahydrobiopterin dehydratase activity"/>
    <property type="evidence" value="ECO:0007669"/>
    <property type="project" value="UniProtKB-EC"/>
</dbReference>
<keyword evidence="7" id="KW-1185">Reference proteome</keyword>
<dbReference type="SUPFAM" id="SSF55248">
    <property type="entry name" value="PCD-like"/>
    <property type="match status" value="1"/>
</dbReference>
<gene>
    <name evidence="6" type="ORF">QFZ36_001107</name>
</gene>